<organism evidence="5 6">
    <name type="scientific">Discina gigas</name>
    <dbReference type="NCBI Taxonomy" id="1032678"/>
    <lineage>
        <taxon>Eukaryota</taxon>
        <taxon>Fungi</taxon>
        <taxon>Dikarya</taxon>
        <taxon>Ascomycota</taxon>
        <taxon>Pezizomycotina</taxon>
        <taxon>Pezizomycetes</taxon>
        <taxon>Pezizales</taxon>
        <taxon>Discinaceae</taxon>
        <taxon>Discina</taxon>
    </lineage>
</organism>
<evidence type="ECO:0000256" key="1">
    <source>
        <dbReference type="ARBA" id="ARBA00022737"/>
    </source>
</evidence>
<keyword evidence="2 3" id="KW-0040">ANK repeat</keyword>
<dbReference type="Gene3D" id="1.25.40.20">
    <property type="entry name" value="Ankyrin repeat-containing domain"/>
    <property type="match status" value="1"/>
</dbReference>
<evidence type="ECO:0000313" key="5">
    <source>
        <dbReference type="EMBL" id="KAL0636952.1"/>
    </source>
</evidence>
<dbReference type="Proteomes" id="UP001447188">
    <property type="component" value="Unassembled WGS sequence"/>
</dbReference>
<evidence type="ECO:0000256" key="2">
    <source>
        <dbReference type="ARBA" id="ARBA00023043"/>
    </source>
</evidence>
<dbReference type="SMART" id="SM00248">
    <property type="entry name" value="ANK"/>
    <property type="match status" value="4"/>
</dbReference>
<proteinExistence type="predicted"/>
<dbReference type="EMBL" id="JBBBZM010000041">
    <property type="protein sequence ID" value="KAL0636952.1"/>
    <property type="molecule type" value="Genomic_DNA"/>
</dbReference>
<feature type="repeat" description="ANK" evidence="3">
    <location>
        <begin position="158"/>
        <end position="190"/>
    </location>
</feature>
<dbReference type="PANTHER" id="PTHR24173">
    <property type="entry name" value="ANKYRIN REPEAT CONTAINING"/>
    <property type="match status" value="1"/>
</dbReference>
<accession>A0ABR3GM04</accession>
<keyword evidence="1" id="KW-0677">Repeat</keyword>
<name>A0ABR3GM04_9PEZI</name>
<dbReference type="Pfam" id="PF12796">
    <property type="entry name" value="Ank_2"/>
    <property type="match status" value="1"/>
</dbReference>
<protein>
    <recommendedName>
        <fullName evidence="4">F-box domain-containing protein</fullName>
    </recommendedName>
</protein>
<dbReference type="PROSITE" id="PS50181">
    <property type="entry name" value="FBOX"/>
    <property type="match status" value="1"/>
</dbReference>
<comment type="caution">
    <text evidence="5">The sequence shown here is derived from an EMBL/GenBank/DDBJ whole genome shotgun (WGS) entry which is preliminary data.</text>
</comment>
<reference evidence="5 6" key="1">
    <citation type="submission" date="2024-02" db="EMBL/GenBank/DDBJ databases">
        <title>Discinaceae phylogenomics.</title>
        <authorList>
            <person name="Dirks A.C."/>
            <person name="James T.Y."/>
        </authorList>
    </citation>
    <scope>NUCLEOTIDE SEQUENCE [LARGE SCALE GENOMIC DNA]</scope>
    <source>
        <strain evidence="5 6">ACD0624</strain>
    </source>
</reference>
<dbReference type="InterPro" id="IPR002110">
    <property type="entry name" value="Ankyrin_rpt"/>
</dbReference>
<dbReference type="PANTHER" id="PTHR24173:SF74">
    <property type="entry name" value="ANKYRIN REPEAT DOMAIN-CONTAINING PROTEIN 16"/>
    <property type="match status" value="1"/>
</dbReference>
<keyword evidence="6" id="KW-1185">Reference proteome</keyword>
<evidence type="ECO:0000259" key="4">
    <source>
        <dbReference type="PROSITE" id="PS50181"/>
    </source>
</evidence>
<dbReference type="SUPFAM" id="SSF48403">
    <property type="entry name" value="Ankyrin repeat"/>
    <property type="match status" value="1"/>
</dbReference>
<sequence>MTPISFVSLPNEMILQIASDTDDSSLLSLILCSRSLYNLLEPVLDIRAMAPRGDLSAMQWAAVRGYLGLVHRLIMHDVHPDTGATDTEPPAVRHAVEARNLQMVELLIIFGADINSLSYKICGNEAVIHVAAANGDSDMIELLVSYGANISANLDEIYDRTPLYVAVWNGHVSAVQTLLELGADVYEDGDSELLVEIAESVACSEVGATGLWDRMAKIGELLVQAGADVREVSSSDRFPDAPRNVEFLGIMVAAQQRATWGA</sequence>
<feature type="repeat" description="ANK" evidence="3">
    <location>
        <begin position="123"/>
        <end position="155"/>
    </location>
</feature>
<dbReference type="PROSITE" id="PS50088">
    <property type="entry name" value="ANK_REPEAT"/>
    <property type="match status" value="2"/>
</dbReference>
<dbReference type="PROSITE" id="PS50297">
    <property type="entry name" value="ANK_REP_REGION"/>
    <property type="match status" value="2"/>
</dbReference>
<dbReference type="InterPro" id="IPR036770">
    <property type="entry name" value="Ankyrin_rpt-contain_sf"/>
</dbReference>
<feature type="domain" description="F-box" evidence="4">
    <location>
        <begin position="3"/>
        <end position="49"/>
    </location>
</feature>
<dbReference type="InterPro" id="IPR001810">
    <property type="entry name" value="F-box_dom"/>
</dbReference>
<gene>
    <name evidence="5" type="ORF">Q9L58_004055</name>
</gene>
<evidence type="ECO:0000256" key="3">
    <source>
        <dbReference type="PROSITE-ProRule" id="PRU00023"/>
    </source>
</evidence>
<evidence type="ECO:0000313" key="6">
    <source>
        <dbReference type="Proteomes" id="UP001447188"/>
    </source>
</evidence>